<dbReference type="InterPro" id="IPR010298">
    <property type="entry name" value="YacP-like"/>
</dbReference>
<dbReference type="EMBL" id="FMWL01000028">
    <property type="protein sequence ID" value="SCZ81966.1"/>
    <property type="molecule type" value="Genomic_DNA"/>
</dbReference>
<organism evidence="1 2">
    <name type="scientific">Acidaminobacter hydrogenoformans DSM 2784</name>
    <dbReference type="NCBI Taxonomy" id="1120920"/>
    <lineage>
        <taxon>Bacteria</taxon>
        <taxon>Bacillati</taxon>
        <taxon>Bacillota</taxon>
        <taxon>Clostridia</taxon>
        <taxon>Peptostreptococcales</taxon>
        <taxon>Acidaminobacteraceae</taxon>
        <taxon>Acidaminobacter</taxon>
    </lineage>
</organism>
<dbReference type="CDD" id="cd10912">
    <property type="entry name" value="PIN_YacP-like"/>
    <property type="match status" value="1"/>
</dbReference>
<accession>A0A1G5S6L8</accession>
<dbReference type="Pfam" id="PF05991">
    <property type="entry name" value="NYN_YacP"/>
    <property type="match status" value="1"/>
</dbReference>
<protein>
    <recommendedName>
        <fullName evidence="3">NYN domain-containing protein</fullName>
    </recommendedName>
</protein>
<dbReference type="PANTHER" id="PTHR34547">
    <property type="entry name" value="YACP-LIKE NYN DOMAIN PROTEIN"/>
    <property type="match status" value="1"/>
</dbReference>
<name>A0A1G5S6L8_9FIRM</name>
<proteinExistence type="predicted"/>
<dbReference type="STRING" id="1120920.SAMN03080599_03218"/>
<dbReference type="PANTHER" id="PTHR34547:SF1">
    <property type="entry name" value="YACP-LIKE NYN DOMAIN PROTEIN"/>
    <property type="match status" value="1"/>
</dbReference>
<dbReference type="AlphaFoldDB" id="A0A1G5S6L8"/>
<evidence type="ECO:0000313" key="1">
    <source>
        <dbReference type="EMBL" id="SCZ81966.1"/>
    </source>
</evidence>
<gene>
    <name evidence="1" type="ORF">SAMN03080599_03218</name>
</gene>
<dbReference type="RefSeq" id="WP_170829507.1">
    <property type="nucleotide sequence ID" value="NZ_FMWL01000028.1"/>
</dbReference>
<evidence type="ECO:0008006" key="3">
    <source>
        <dbReference type="Google" id="ProtNLM"/>
    </source>
</evidence>
<keyword evidence="2" id="KW-1185">Reference proteome</keyword>
<sequence length="189" mass="21665">MEKTPNSQSRNKRLMGRNRFLLLDGYNVIHAIESYKALSVESLESSRYALQDDLVDYRAFTGDTVIVIFDAYTSKGKKIKRELFKGVEIVFTKAHQTADSYIESEVERLVRDPKNLVRVVTSDWAEQQVVMGSGAVRMTPREFYYELQKVRSAIRERLPKHAKGGESLESQLTVEEKELLDAIRRGNSS</sequence>
<reference evidence="1 2" key="1">
    <citation type="submission" date="2016-10" db="EMBL/GenBank/DDBJ databases">
        <authorList>
            <person name="de Groot N.N."/>
        </authorList>
    </citation>
    <scope>NUCLEOTIDE SEQUENCE [LARGE SCALE GENOMIC DNA]</scope>
    <source>
        <strain evidence="1 2">DSM 2784</strain>
    </source>
</reference>
<evidence type="ECO:0000313" key="2">
    <source>
        <dbReference type="Proteomes" id="UP000199208"/>
    </source>
</evidence>
<dbReference type="Proteomes" id="UP000199208">
    <property type="component" value="Unassembled WGS sequence"/>
</dbReference>